<sequence length="278" mass="29907">MRVYSIERLDTEALEQYLNHKQQQFTLYHLRTQIRAKQKPRRVQEHRQEKLMDTGDTPQKEQPDKSSRAQTNTRALVPAKTVPRSTYEGAGPIVIFSALPARGVDAGPGQPLSRCPFTVSGTCILVEGVRGACVTNVAPHIPLPQPTICTNTRNTRAARLILCAGDSVSGRALERDRRVTGETHLQAGLDGAASDARLRLRRAGVTEPGLTAPAARTNTRCGAGLRSVGLVVVCAGRGLWTGISPAWVGRRGPGMHCNRCSTGTLRGRGFTSVATGGV</sequence>
<dbReference type="Proteomes" id="UP001066276">
    <property type="component" value="Chromosome 5"/>
</dbReference>
<feature type="region of interest" description="Disordered" evidence="1">
    <location>
        <begin position="36"/>
        <end position="74"/>
    </location>
</feature>
<dbReference type="EMBL" id="JANPWB010000009">
    <property type="protein sequence ID" value="KAJ1148902.1"/>
    <property type="molecule type" value="Genomic_DNA"/>
</dbReference>
<protein>
    <submittedName>
        <fullName evidence="2">Uncharacterized protein</fullName>
    </submittedName>
</protein>
<keyword evidence="3" id="KW-1185">Reference proteome</keyword>
<proteinExistence type="predicted"/>
<feature type="compositionally biased region" description="Basic and acidic residues" evidence="1">
    <location>
        <begin position="42"/>
        <end position="67"/>
    </location>
</feature>
<name>A0AAV7R814_PLEWA</name>
<accession>A0AAV7R814</accession>
<evidence type="ECO:0000313" key="2">
    <source>
        <dbReference type="EMBL" id="KAJ1148902.1"/>
    </source>
</evidence>
<comment type="caution">
    <text evidence="2">The sequence shown here is derived from an EMBL/GenBank/DDBJ whole genome shotgun (WGS) entry which is preliminary data.</text>
</comment>
<evidence type="ECO:0000256" key="1">
    <source>
        <dbReference type="SAM" id="MobiDB-lite"/>
    </source>
</evidence>
<reference evidence="2" key="1">
    <citation type="journal article" date="2022" name="bioRxiv">
        <title>Sequencing and chromosome-scale assembly of the giantPleurodeles waltlgenome.</title>
        <authorList>
            <person name="Brown T."/>
            <person name="Elewa A."/>
            <person name="Iarovenko S."/>
            <person name="Subramanian E."/>
            <person name="Araus A.J."/>
            <person name="Petzold A."/>
            <person name="Susuki M."/>
            <person name="Suzuki K.-i.T."/>
            <person name="Hayashi T."/>
            <person name="Toyoda A."/>
            <person name="Oliveira C."/>
            <person name="Osipova E."/>
            <person name="Leigh N.D."/>
            <person name="Simon A."/>
            <person name="Yun M.H."/>
        </authorList>
    </citation>
    <scope>NUCLEOTIDE SEQUENCE</scope>
    <source>
        <strain evidence="2">20211129_DDA</strain>
        <tissue evidence="2">Liver</tissue>
    </source>
</reference>
<organism evidence="2 3">
    <name type="scientific">Pleurodeles waltl</name>
    <name type="common">Iberian ribbed newt</name>
    <dbReference type="NCBI Taxonomy" id="8319"/>
    <lineage>
        <taxon>Eukaryota</taxon>
        <taxon>Metazoa</taxon>
        <taxon>Chordata</taxon>
        <taxon>Craniata</taxon>
        <taxon>Vertebrata</taxon>
        <taxon>Euteleostomi</taxon>
        <taxon>Amphibia</taxon>
        <taxon>Batrachia</taxon>
        <taxon>Caudata</taxon>
        <taxon>Salamandroidea</taxon>
        <taxon>Salamandridae</taxon>
        <taxon>Pleurodelinae</taxon>
        <taxon>Pleurodeles</taxon>
    </lineage>
</organism>
<dbReference type="AlphaFoldDB" id="A0AAV7R814"/>
<evidence type="ECO:0000313" key="3">
    <source>
        <dbReference type="Proteomes" id="UP001066276"/>
    </source>
</evidence>
<gene>
    <name evidence="2" type="ORF">NDU88_001726</name>
</gene>